<sequence length="464" mass="52330">MKKYILFIALSLFVITAGAQDMNHMQHMQHDTAAKKPMQHDHAAMMRNMQHDTTHKMGMMTSQFSLDLPMNRDGSGTSWVPDETPMYMYMIHGKKWMHMVHGSVFLRYNNQDIFNKGSRGGNKVDAPNWLMYMAQRKVGKNGLFAINTMFSFDPFTVGAGGYPLLYQTGESYKGNKLVDRQHPHDLFAELSVAYTQRVAKNTDISLSVGYPGEPALGPPVFMHRLSAMNNPDAPLSHHYADATHITFGTATLGFRYKNVKLEGSVFTGREPDEFRYGFDKAKFDSYSVRLSVNPSKEWALQVSNGWLKSPEEAEPQDNVNRFTASAIHTKMLNDNSYVATTLVFGQNHHIGGHNEPAVLLEHAYQFNKNAVYGRYEYVQKDADELDLHALFPNHPRFNINALTLGYNHIFATYKQTNLTAGLQATANFSPSALQPLYGNTPIGFQVYLRVTPALMKMGGKKMSM</sequence>
<dbReference type="RefSeq" id="WP_078347305.1">
    <property type="nucleotide sequence ID" value="NZ_MBTF01000005.1"/>
</dbReference>
<evidence type="ECO:0000313" key="2">
    <source>
        <dbReference type="EMBL" id="OOQ60603.1"/>
    </source>
</evidence>
<dbReference type="STRING" id="1792845.BC343_23690"/>
<keyword evidence="3" id="KW-1185">Reference proteome</keyword>
<protein>
    <submittedName>
        <fullName evidence="2">Uncharacterized protein</fullName>
    </submittedName>
</protein>
<feature type="chain" id="PRO_5012504226" evidence="1">
    <location>
        <begin position="20"/>
        <end position="464"/>
    </location>
</feature>
<feature type="signal peptide" evidence="1">
    <location>
        <begin position="1"/>
        <end position="19"/>
    </location>
</feature>
<gene>
    <name evidence="2" type="ORF">BC343_23690</name>
</gene>
<evidence type="ECO:0000256" key="1">
    <source>
        <dbReference type="SAM" id="SignalP"/>
    </source>
</evidence>
<name>A0A1S9PI13_9SPHI</name>
<accession>A0A1S9PI13</accession>
<organism evidence="2 3">
    <name type="scientific">Mucilaginibacter pedocola</name>
    <dbReference type="NCBI Taxonomy" id="1792845"/>
    <lineage>
        <taxon>Bacteria</taxon>
        <taxon>Pseudomonadati</taxon>
        <taxon>Bacteroidota</taxon>
        <taxon>Sphingobacteriia</taxon>
        <taxon>Sphingobacteriales</taxon>
        <taxon>Sphingobacteriaceae</taxon>
        <taxon>Mucilaginibacter</taxon>
    </lineage>
</organism>
<reference evidence="2 3" key="1">
    <citation type="submission" date="2016-07" db="EMBL/GenBank/DDBJ databases">
        <title>Genomic analysis of zinc-resistant bacterium Mucilaginibacter pedocola TBZ30.</title>
        <authorList>
            <person name="Huang J."/>
            <person name="Tang J."/>
        </authorList>
    </citation>
    <scope>NUCLEOTIDE SEQUENCE [LARGE SCALE GENOMIC DNA]</scope>
    <source>
        <strain evidence="2 3">TBZ30</strain>
    </source>
</reference>
<dbReference type="AlphaFoldDB" id="A0A1S9PI13"/>
<dbReference type="Proteomes" id="UP000189739">
    <property type="component" value="Unassembled WGS sequence"/>
</dbReference>
<dbReference type="OrthoDB" id="5490906at2"/>
<keyword evidence="1" id="KW-0732">Signal</keyword>
<dbReference type="EMBL" id="MBTF01000005">
    <property type="protein sequence ID" value="OOQ60603.1"/>
    <property type="molecule type" value="Genomic_DNA"/>
</dbReference>
<evidence type="ECO:0000313" key="3">
    <source>
        <dbReference type="Proteomes" id="UP000189739"/>
    </source>
</evidence>
<proteinExistence type="predicted"/>
<comment type="caution">
    <text evidence="2">The sequence shown here is derived from an EMBL/GenBank/DDBJ whole genome shotgun (WGS) entry which is preliminary data.</text>
</comment>